<accession>A0A8H6KY46</accession>
<keyword evidence="3" id="KW-1185">Reference proteome</keyword>
<evidence type="ECO:0000313" key="2">
    <source>
        <dbReference type="EMBL" id="KAF6228975.1"/>
    </source>
</evidence>
<dbReference type="InterPro" id="IPR010730">
    <property type="entry name" value="HET"/>
</dbReference>
<dbReference type="AlphaFoldDB" id="A0A8H6KY46"/>
<dbReference type="PANTHER" id="PTHR33112:SF10">
    <property type="entry name" value="TOL"/>
    <property type="match status" value="1"/>
</dbReference>
<organism evidence="2 3">
    <name type="scientific">Letharia lupina</name>
    <dbReference type="NCBI Taxonomy" id="560253"/>
    <lineage>
        <taxon>Eukaryota</taxon>
        <taxon>Fungi</taxon>
        <taxon>Dikarya</taxon>
        <taxon>Ascomycota</taxon>
        <taxon>Pezizomycotina</taxon>
        <taxon>Lecanoromycetes</taxon>
        <taxon>OSLEUM clade</taxon>
        <taxon>Lecanoromycetidae</taxon>
        <taxon>Lecanorales</taxon>
        <taxon>Lecanorineae</taxon>
        <taxon>Parmeliaceae</taxon>
        <taxon>Letharia</taxon>
    </lineage>
</organism>
<gene>
    <name evidence="2" type="ORF">HO133_007088</name>
</gene>
<evidence type="ECO:0000313" key="3">
    <source>
        <dbReference type="Proteomes" id="UP000593566"/>
    </source>
</evidence>
<dbReference type="RefSeq" id="XP_037156617.1">
    <property type="nucleotide sequence ID" value="XM_037297982.1"/>
</dbReference>
<sequence>MRKKVLEPAISKTFKEAMLVVKALGERYIWIDSLCIIQDSPNRSDWFEESTKMHAIYANAFCNISATGAVDGRDGCFFDRSPLLVRPLRIKIAGGEDLPPGTYLCVDCDIWSGNIDNAPLTRRAWVVQERLLSRRVIHFSQRQIFWECRERQTCEIFPHGVPPQLQQSHEAMFKGIDPDIEGARARERRGRVSHPELNVYELWNSIVEAYTQASLTMEDDKFVAIMGLAQRIQELLERRYFAGLWEKYLADQLLWSPARSRGMVKPQKYIAPSWSWASFVVPITSPCLIRDTTDDNTLIQIVDLDVQTINDHPLSQVTSGSLRLRGSLVRGRIWKEISDGGRLGELTTVKYDIYDNGKLEQVDYIPNLDVSDPPGSVYVLPVKSITYETNGGLRARGLLLQLTGQCIREFRRVGTFQVRDLRVQNAHTQYVPLVDGDPLSADDIWLDGFKLDGKTLDTLTIV</sequence>
<dbReference type="Proteomes" id="UP000593566">
    <property type="component" value="Unassembled WGS sequence"/>
</dbReference>
<dbReference type="GeneID" id="59335488"/>
<proteinExistence type="predicted"/>
<feature type="domain" description="Heterokaryon incompatibility" evidence="1">
    <location>
        <begin position="9"/>
        <end position="129"/>
    </location>
</feature>
<comment type="caution">
    <text evidence="2">The sequence shown here is derived from an EMBL/GenBank/DDBJ whole genome shotgun (WGS) entry which is preliminary data.</text>
</comment>
<evidence type="ECO:0000259" key="1">
    <source>
        <dbReference type="Pfam" id="PF06985"/>
    </source>
</evidence>
<dbReference type="Pfam" id="PF06985">
    <property type="entry name" value="HET"/>
    <property type="match status" value="1"/>
</dbReference>
<name>A0A8H6KY46_9LECA</name>
<protein>
    <recommendedName>
        <fullName evidence="1">Heterokaryon incompatibility domain-containing protein</fullName>
    </recommendedName>
</protein>
<dbReference type="EMBL" id="JACCJB010000003">
    <property type="protein sequence ID" value="KAF6228975.1"/>
    <property type="molecule type" value="Genomic_DNA"/>
</dbReference>
<dbReference type="PANTHER" id="PTHR33112">
    <property type="entry name" value="DOMAIN PROTEIN, PUTATIVE-RELATED"/>
    <property type="match status" value="1"/>
</dbReference>
<reference evidence="2 3" key="1">
    <citation type="journal article" date="2020" name="Genomics">
        <title>Complete, high-quality genomes from long-read metagenomic sequencing of two wolf lichen thalli reveals enigmatic genome architecture.</title>
        <authorList>
            <person name="McKenzie S.K."/>
            <person name="Walston R.F."/>
            <person name="Allen J.L."/>
        </authorList>
    </citation>
    <scope>NUCLEOTIDE SEQUENCE [LARGE SCALE GENOMIC DNA]</scope>
    <source>
        <strain evidence="2">WasteWater1</strain>
    </source>
</reference>